<organism evidence="2">
    <name type="scientific">Arundo donax</name>
    <name type="common">Giant reed</name>
    <name type="synonym">Donax arundinaceus</name>
    <dbReference type="NCBI Taxonomy" id="35708"/>
    <lineage>
        <taxon>Eukaryota</taxon>
        <taxon>Viridiplantae</taxon>
        <taxon>Streptophyta</taxon>
        <taxon>Embryophyta</taxon>
        <taxon>Tracheophyta</taxon>
        <taxon>Spermatophyta</taxon>
        <taxon>Magnoliopsida</taxon>
        <taxon>Liliopsida</taxon>
        <taxon>Poales</taxon>
        <taxon>Poaceae</taxon>
        <taxon>PACMAD clade</taxon>
        <taxon>Arundinoideae</taxon>
        <taxon>Arundineae</taxon>
        <taxon>Arundo</taxon>
    </lineage>
</organism>
<accession>A0A0A9CY42</accession>
<feature type="region of interest" description="Disordered" evidence="1">
    <location>
        <begin position="30"/>
        <end position="65"/>
    </location>
</feature>
<proteinExistence type="predicted"/>
<dbReference type="AlphaFoldDB" id="A0A0A9CY42"/>
<sequence length="65" mass="7048">MNGASGTHFTLPTTLSAFAPQLIWYPDRASAAPATRKTRTTARREKGIIWNGSPPPMLHAGTKEI</sequence>
<evidence type="ECO:0000256" key="1">
    <source>
        <dbReference type="SAM" id="MobiDB-lite"/>
    </source>
</evidence>
<protein>
    <submittedName>
        <fullName evidence="2">Uncharacterized protein</fullName>
    </submittedName>
</protein>
<dbReference type="EMBL" id="GBRH01217389">
    <property type="protein sequence ID" value="JAD80506.1"/>
    <property type="molecule type" value="Transcribed_RNA"/>
</dbReference>
<reference evidence="2" key="2">
    <citation type="journal article" date="2015" name="Data Brief">
        <title>Shoot transcriptome of the giant reed, Arundo donax.</title>
        <authorList>
            <person name="Barrero R.A."/>
            <person name="Guerrero F.D."/>
            <person name="Moolhuijzen P."/>
            <person name="Goolsby J.A."/>
            <person name="Tidwell J."/>
            <person name="Bellgard S.E."/>
            <person name="Bellgard M.I."/>
        </authorList>
    </citation>
    <scope>NUCLEOTIDE SEQUENCE</scope>
    <source>
        <tissue evidence="2">Shoot tissue taken approximately 20 cm above the soil surface</tissue>
    </source>
</reference>
<reference evidence="2" key="1">
    <citation type="submission" date="2014-09" db="EMBL/GenBank/DDBJ databases">
        <authorList>
            <person name="Magalhaes I.L.F."/>
            <person name="Oliveira U."/>
            <person name="Santos F.R."/>
            <person name="Vidigal T.H.D.A."/>
            <person name="Brescovit A.D."/>
            <person name="Santos A.J."/>
        </authorList>
    </citation>
    <scope>NUCLEOTIDE SEQUENCE</scope>
    <source>
        <tissue evidence="2">Shoot tissue taken approximately 20 cm above the soil surface</tissue>
    </source>
</reference>
<evidence type="ECO:0000313" key="2">
    <source>
        <dbReference type="EMBL" id="JAD80506.1"/>
    </source>
</evidence>
<name>A0A0A9CY42_ARUDO</name>